<evidence type="ECO:0000313" key="9">
    <source>
        <dbReference type="Proteomes" id="UP000294558"/>
    </source>
</evidence>
<evidence type="ECO:0000256" key="4">
    <source>
        <dbReference type="ARBA" id="ARBA00023163"/>
    </source>
</evidence>
<dbReference type="InterPro" id="IPR013249">
    <property type="entry name" value="RNA_pol_sigma70_r4_t2"/>
</dbReference>
<evidence type="ECO:0000256" key="5">
    <source>
        <dbReference type="SAM" id="MobiDB-lite"/>
    </source>
</evidence>
<comment type="caution">
    <text evidence="8">The sequence shown here is derived from an EMBL/GenBank/DDBJ whole genome shotgun (WGS) entry which is preliminary data.</text>
</comment>
<dbReference type="GO" id="GO:0003677">
    <property type="term" value="F:DNA binding"/>
    <property type="evidence" value="ECO:0007669"/>
    <property type="project" value="InterPro"/>
</dbReference>
<dbReference type="Pfam" id="PF08281">
    <property type="entry name" value="Sigma70_r4_2"/>
    <property type="match status" value="1"/>
</dbReference>
<proteinExistence type="inferred from homology"/>
<dbReference type="SUPFAM" id="SSF88946">
    <property type="entry name" value="Sigma2 domain of RNA polymerase sigma factors"/>
    <property type="match status" value="1"/>
</dbReference>
<feature type="region of interest" description="Disordered" evidence="5">
    <location>
        <begin position="123"/>
        <end position="145"/>
    </location>
</feature>
<dbReference type="InterPro" id="IPR007627">
    <property type="entry name" value="RNA_pol_sigma70_r2"/>
</dbReference>
<evidence type="ECO:0000256" key="2">
    <source>
        <dbReference type="ARBA" id="ARBA00023015"/>
    </source>
</evidence>
<dbReference type="InterPro" id="IPR036388">
    <property type="entry name" value="WH-like_DNA-bd_sf"/>
</dbReference>
<keyword evidence="9" id="KW-1185">Reference proteome</keyword>
<evidence type="ECO:0000313" key="8">
    <source>
        <dbReference type="EMBL" id="TDT18426.1"/>
    </source>
</evidence>
<name>A0A4R7I6D2_9ACTN</name>
<feature type="domain" description="RNA polymerase sigma factor 70 region 4 type 2" evidence="7">
    <location>
        <begin position="164"/>
        <end position="216"/>
    </location>
</feature>
<dbReference type="PANTHER" id="PTHR43133:SF66">
    <property type="entry name" value="ECF RNA POLYMERASE SIGMA FACTOR SIGK"/>
    <property type="match status" value="1"/>
</dbReference>
<dbReference type="CDD" id="cd06171">
    <property type="entry name" value="Sigma70_r4"/>
    <property type="match status" value="1"/>
</dbReference>
<evidence type="ECO:0000259" key="6">
    <source>
        <dbReference type="Pfam" id="PF04542"/>
    </source>
</evidence>
<comment type="similarity">
    <text evidence="1">Belongs to the sigma-70 factor family. ECF subfamily.</text>
</comment>
<organism evidence="8 9">
    <name type="scientific">Ilumatobacter fluminis</name>
    <dbReference type="NCBI Taxonomy" id="467091"/>
    <lineage>
        <taxon>Bacteria</taxon>
        <taxon>Bacillati</taxon>
        <taxon>Actinomycetota</taxon>
        <taxon>Acidimicrobiia</taxon>
        <taxon>Acidimicrobiales</taxon>
        <taxon>Ilumatobacteraceae</taxon>
        <taxon>Ilumatobacter</taxon>
    </lineage>
</organism>
<reference evidence="8 9" key="1">
    <citation type="submission" date="2019-03" db="EMBL/GenBank/DDBJ databases">
        <title>Sequencing the genomes of 1000 actinobacteria strains.</title>
        <authorList>
            <person name="Klenk H.-P."/>
        </authorList>
    </citation>
    <scope>NUCLEOTIDE SEQUENCE [LARGE SCALE GENOMIC DNA]</scope>
    <source>
        <strain evidence="8 9">DSM 18936</strain>
    </source>
</reference>
<evidence type="ECO:0000256" key="1">
    <source>
        <dbReference type="ARBA" id="ARBA00010641"/>
    </source>
</evidence>
<evidence type="ECO:0000259" key="7">
    <source>
        <dbReference type="Pfam" id="PF08281"/>
    </source>
</evidence>
<dbReference type="InterPro" id="IPR013324">
    <property type="entry name" value="RNA_pol_sigma_r3/r4-like"/>
</dbReference>
<keyword evidence="2" id="KW-0805">Transcription regulation</keyword>
<keyword evidence="4" id="KW-0804">Transcription</keyword>
<dbReference type="Gene3D" id="1.10.10.10">
    <property type="entry name" value="Winged helix-like DNA-binding domain superfamily/Winged helix DNA-binding domain"/>
    <property type="match status" value="1"/>
</dbReference>
<dbReference type="SUPFAM" id="SSF88659">
    <property type="entry name" value="Sigma3 and sigma4 domains of RNA polymerase sigma factors"/>
    <property type="match status" value="1"/>
</dbReference>
<keyword evidence="3" id="KW-0731">Sigma factor</keyword>
<dbReference type="InterPro" id="IPR013325">
    <property type="entry name" value="RNA_pol_sigma_r2"/>
</dbReference>
<dbReference type="NCBIfam" id="NF007228">
    <property type="entry name" value="PRK09646.1"/>
    <property type="match status" value="1"/>
</dbReference>
<accession>A0A4R7I6D2</accession>
<dbReference type="EMBL" id="SOAU01000001">
    <property type="protein sequence ID" value="TDT18426.1"/>
    <property type="molecule type" value="Genomic_DNA"/>
</dbReference>
<sequence length="224" mass="25230">MNAQVLRHPNWGYAVADDGRATMGDVPRLRLLRSSEPDDPKTAAVEALRGAGRGDEQAFARFYDLVSPTVFGTVLRVVRNRSFAEEITQEVFVELWRQAPRYDPDRGSPTTWAATIAHRRAVDRVRSEESSRARDDRHARDTPADRDVVADTVTDEAAAEYDRDRVTRALGQLTEVQREAVTLAYYGGHTYREVATLLDTPEGTVKTRIRDGLIKLRDYLEVTA</sequence>
<feature type="domain" description="RNA polymerase sigma-70 region 2" evidence="6">
    <location>
        <begin position="63"/>
        <end position="129"/>
    </location>
</feature>
<gene>
    <name evidence="8" type="ORF">BDK89_4046</name>
</gene>
<dbReference type="InterPro" id="IPR014284">
    <property type="entry name" value="RNA_pol_sigma-70_dom"/>
</dbReference>
<dbReference type="Proteomes" id="UP000294558">
    <property type="component" value="Unassembled WGS sequence"/>
</dbReference>
<dbReference type="AlphaFoldDB" id="A0A4R7I6D2"/>
<protein>
    <submittedName>
        <fullName evidence="8">RNA polymerase sigma-70 factor (ECF subfamily)</fullName>
    </submittedName>
</protein>
<dbReference type="InterPro" id="IPR039425">
    <property type="entry name" value="RNA_pol_sigma-70-like"/>
</dbReference>
<evidence type="ECO:0000256" key="3">
    <source>
        <dbReference type="ARBA" id="ARBA00023082"/>
    </source>
</evidence>
<dbReference type="Pfam" id="PF04542">
    <property type="entry name" value="Sigma70_r2"/>
    <property type="match status" value="1"/>
</dbReference>
<dbReference type="GO" id="GO:0006352">
    <property type="term" value="P:DNA-templated transcription initiation"/>
    <property type="evidence" value="ECO:0007669"/>
    <property type="project" value="InterPro"/>
</dbReference>
<dbReference type="Gene3D" id="1.10.1740.10">
    <property type="match status" value="1"/>
</dbReference>
<dbReference type="PANTHER" id="PTHR43133">
    <property type="entry name" value="RNA POLYMERASE ECF-TYPE SIGMA FACTO"/>
    <property type="match status" value="1"/>
</dbReference>
<dbReference type="NCBIfam" id="TIGR02937">
    <property type="entry name" value="sigma70-ECF"/>
    <property type="match status" value="1"/>
</dbReference>
<dbReference type="GO" id="GO:0016987">
    <property type="term" value="F:sigma factor activity"/>
    <property type="evidence" value="ECO:0007669"/>
    <property type="project" value="UniProtKB-KW"/>
</dbReference>